<accession>A0A6J2UIY0</accession>
<feature type="compositionally biased region" description="Basic and acidic residues" evidence="1">
    <location>
        <begin position="146"/>
        <end position="156"/>
    </location>
</feature>
<gene>
    <name evidence="3" type="primary">LOC115634518</name>
</gene>
<organism evidence="2 3">
    <name type="scientific">Drosophila lebanonensis</name>
    <name type="common">Fruit fly</name>
    <name type="synonym">Scaptodrosophila lebanonensis</name>
    <dbReference type="NCBI Taxonomy" id="7225"/>
    <lineage>
        <taxon>Eukaryota</taxon>
        <taxon>Metazoa</taxon>
        <taxon>Ecdysozoa</taxon>
        <taxon>Arthropoda</taxon>
        <taxon>Hexapoda</taxon>
        <taxon>Insecta</taxon>
        <taxon>Pterygota</taxon>
        <taxon>Neoptera</taxon>
        <taxon>Endopterygota</taxon>
        <taxon>Diptera</taxon>
        <taxon>Brachycera</taxon>
        <taxon>Muscomorpha</taxon>
        <taxon>Ephydroidea</taxon>
        <taxon>Drosophilidae</taxon>
        <taxon>Scaptodrosophila</taxon>
    </lineage>
</organism>
<dbReference type="AlphaFoldDB" id="A0A6J2UIY0"/>
<proteinExistence type="predicted"/>
<dbReference type="OrthoDB" id="7851837at2759"/>
<keyword evidence="2" id="KW-1185">Reference proteome</keyword>
<evidence type="ECO:0000313" key="3">
    <source>
        <dbReference type="RefSeq" id="XP_030388145.1"/>
    </source>
</evidence>
<reference evidence="3" key="1">
    <citation type="submission" date="2025-08" db="UniProtKB">
        <authorList>
            <consortium name="RefSeq"/>
        </authorList>
    </citation>
    <scope>IDENTIFICATION</scope>
    <source>
        <strain evidence="3">11010-0011.00</strain>
        <tissue evidence="3">Whole body</tissue>
    </source>
</reference>
<name>A0A6J2UIY0_DROLE</name>
<dbReference type="Proteomes" id="UP000504634">
    <property type="component" value="Unplaced"/>
</dbReference>
<evidence type="ECO:0000256" key="1">
    <source>
        <dbReference type="SAM" id="MobiDB-lite"/>
    </source>
</evidence>
<dbReference type="GeneID" id="115634518"/>
<sequence length="243" mass="28373">MSSMSKTKGILAMPHLLGGIRYMQIANFRRLAMDDEERMRPATPKRRYLEEWPKREEAFAAVRAHLQGPSFRVAPTEGNSEETIKGNISATETRFRGTSLEEPFRGSRTNLMQNEGSTRPSPAFMEPKLRPLNMRQQREVYMWSEPEPKEETRAESVQEESSEENMRKRYVPMQEVVYGRNEPDDQVEMQRKADAELLRRVRNRSLTFPTVSAKVNLSDGAFNQHRNRWAIFRRKMVYGRAES</sequence>
<protein>
    <submittedName>
        <fullName evidence="3">Uncharacterized protein LOC115634518</fullName>
    </submittedName>
</protein>
<evidence type="ECO:0000313" key="2">
    <source>
        <dbReference type="Proteomes" id="UP000504634"/>
    </source>
</evidence>
<feature type="region of interest" description="Disordered" evidence="1">
    <location>
        <begin position="146"/>
        <end position="166"/>
    </location>
</feature>
<dbReference type="RefSeq" id="XP_030388145.1">
    <property type="nucleotide sequence ID" value="XM_030532285.1"/>
</dbReference>